<dbReference type="EMBL" id="MSLT01000012">
    <property type="protein sequence ID" value="OUD13815.1"/>
    <property type="molecule type" value="Genomic_DNA"/>
</dbReference>
<dbReference type="OrthoDB" id="9802769at2"/>
<keyword evidence="6" id="KW-0456">Lyase</keyword>
<evidence type="ECO:0000256" key="1">
    <source>
        <dbReference type="ARBA" id="ARBA00011271"/>
    </source>
</evidence>
<dbReference type="InterPro" id="IPR036008">
    <property type="entry name" value="Aconitase_4Fe-4S_dom"/>
</dbReference>
<dbReference type="SUPFAM" id="SSF53732">
    <property type="entry name" value="Aconitase iron-sulfur domain"/>
    <property type="match status" value="1"/>
</dbReference>
<dbReference type="GO" id="GO:0003861">
    <property type="term" value="F:3-isopropylmalate dehydratase activity"/>
    <property type="evidence" value="ECO:0007669"/>
    <property type="project" value="InterPro"/>
</dbReference>
<evidence type="ECO:0000313" key="9">
    <source>
        <dbReference type="Proteomes" id="UP000194798"/>
    </source>
</evidence>
<evidence type="ECO:0000256" key="2">
    <source>
        <dbReference type="ARBA" id="ARBA00022485"/>
    </source>
</evidence>
<dbReference type="GO" id="GO:0051539">
    <property type="term" value="F:4 iron, 4 sulfur cluster binding"/>
    <property type="evidence" value="ECO:0007669"/>
    <property type="project" value="UniProtKB-KW"/>
</dbReference>
<dbReference type="InterPro" id="IPR015931">
    <property type="entry name" value="Acnase/IPM_dHydase_lsu_aba_1/3"/>
</dbReference>
<evidence type="ECO:0000256" key="6">
    <source>
        <dbReference type="ARBA" id="ARBA00023239"/>
    </source>
</evidence>
<gene>
    <name evidence="8" type="ORF">TPSD3_05555</name>
</gene>
<accession>A0A251X795</accession>
<feature type="domain" description="Aconitase/3-isopropylmalate dehydratase large subunit alpha/beta/alpha" evidence="7">
    <location>
        <begin position="38"/>
        <end position="418"/>
    </location>
</feature>
<organism evidence="8 9">
    <name type="scientific">Thioflexithrix psekupsensis</name>
    <dbReference type="NCBI Taxonomy" id="1570016"/>
    <lineage>
        <taxon>Bacteria</taxon>
        <taxon>Pseudomonadati</taxon>
        <taxon>Pseudomonadota</taxon>
        <taxon>Gammaproteobacteria</taxon>
        <taxon>Thiotrichales</taxon>
        <taxon>Thioflexithrix</taxon>
    </lineage>
</organism>
<dbReference type="InterPro" id="IPR006251">
    <property type="entry name" value="Homoacnase/IPMdehydase_lsu"/>
</dbReference>
<evidence type="ECO:0000256" key="4">
    <source>
        <dbReference type="ARBA" id="ARBA00023004"/>
    </source>
</evidence>
<dbReference type="Gene3D" id="3.30.499.10">
    <property type="entry name" value="Aconitase, domain 3"/>
    <property type="match status" value="2"/>
</dbReference>
<proteinExistence type="predicted"/>
<protein>
    <recommendedName>
        <fullName evidence="7">Aconitase/3-isopropylmalate dehydratase large subunit alpha/beta/alpha domain-containing protein</fullName>
    </recommendedName>
</protein>
<evidence type="ECO:0000259" key="7">
    <source>
        <dbReference type="Pfam" id="PF00330"/>
    </source>
</evidence>
<dbReference type="GO" id="GO:0009098">
    <property type="term" value="P:L-leucine biosynthetic process"/>
    <property type="evidence" value="ECO:0007669"/>
    <property type="project" value="InterPro"/>
</dbReference>
<dbReference type="GO" id="GO:0046872">
    <property type="term" value="F:metal ion binding"/>
    <property type="evidence" value="ECO:0007669"/>
    <property type="project" value="UniProtKB-KW"/>
</dbReference>
<keyword evidence="2" id="KW-0004">4Fe-4S</keyword>
<comment type="caution">
    <text evidence="8">The sequence shown here is derived from an EMBL/GenBank/DDBJ whole genome shotgun (WGS) entry which is preliminary data.</text>
</comment>
<dbReference type="PANTHER" id="PTHR43822">
    <property type="entry name" value="HOMOACONITASE, MITOCHONDRIAL-RELATED"/>
    <property type="match status" value="1"/>
</dbReference>
<dbReference type="PRINTS" id="PR00415">
    <property type="entry name" value="ACONITASE"/>
</dbReference>
<comment type="subunit">
    <text evidence="1">Heterodimer of LeuC and LeuD.</text>
</comment>
<name>A0A251X795_9GAMM</name>
<reference evidence="8 9" key="1">
    <citation type="submission" date="2016-12" db="EMBL/GenBank/DDBJ databases">
        <title>Thioflexothrix psekupsii D3 genome sequencing and assembly.</title>
        <authorList>
            <person name="Fomenkov A."/>
            <person name="Vincze T."/>
            <person name="Grabovich M."/>
            <person name="Anton B.P."/>
            <person name="Dubinina G."/>
            <person name="Orlova M."/>
            <person name="Belousova E."/>
            <person name="Roberts R.J."/>
        </authorList>
    </citation>
    <scope>NUCLEOTIDE SEQUENCE [LARGE SCALE GENOMIC DNA]</scope>
    <source>
        <strain evidence="8">D3</strain>
    </source>
</reference>
<dbReference type="Proteomes" id="UP000194798">
    <property type="component" value="Unassembled WGS sequence"/>
</dbReference>
<dbReference type="InterPro" id="IPR001030">
    <property type="entry name" value="Acoase/IPM_deHydtase_lsu_aba"/>
</dbReference>
<keyword evidence="9" id="KW-1185">Reference proteome</keyword>
<dbReference type="RefSeq" id="WP_086487596.1">
    <property type="nucleotide sequence ID" value="NZ_MSLT01000012.1"/>
</dbReference>
<dbReference type="NCBIfam" id="NF001614">
    <property type="entry name" value="PRK00402.1"/>
    <property type="match status" value="1"/>
</dbReference>
<evidence type="ECO:0000313" key="8">
    <source>
        <dbReference type="EMBL" id="OUD13815.1"/>
    </source>
</evidence>
<keyword evidence="4" id="KW-0408">Iron</keyword>
<keyword evidence="3" id="KW-0479">Metal-binding</keyword>
<keyword evidence="5" id="KW-0411">Iron-sulfur</keyword>
<evidence type="ECO:0000256" key="5">
    <source>
        <dbReference type="ARBA" id="ARBA00023014"/>
    </source>
</evidence>
<dbReference type="NCBIfam" id="TIGR02086">
    <property type="entry name" value="IPMI_arch"/>
    <property type="match status" value="1"/>
</dbReference>
<dbReference type="Pfam" id="PF00330">
    <property type="entry name" value="Aconitase"/>
    <property type="match status" value="1"/>
</dbReference>
<dbReference type="InterPro" id="IPR050067">
    <property type="entry name" value="IPM_dehydratase_rel_enz"/>
</dbReference>
<dbReference type="InterPro" id="IPR011826">
    <property type="entry name" value="HAcnase/IPMdehydase_lsu_prok"/>
</dbReference>
<dbReference type="AlphaFoldDB" id="A0A251X795"/>
<sequence>MPAQSMTHKILARAAGKSHVATGEFIEADIDMCFTHDPVLEALREAFYEEFGKNAKVFDPNKIALFQDHLVPAKDAISRRLAMAMDNFAAEQDIKNYYPYGANYGVCHILMCEQGHVLPNQVILGTDSHSVTYGAFNAFGTGVGLVDMLNVFRVGRLWFRVPETIEVRIEGELPPNVFAKDIILRLLQDIGMDGASGKTLEFTGSTIDHLSAEERMTLCNMTVEAGAKNGIMSLSDKAIAYLNRAAPNATLDPVTTDKDYQYSQRLHYQAEQLEPMVAYPHRPDNVCTVAQAKAERVAISQVYVGSCTGAKFEDIELVARTLKGQKIAKGVHLMVVPASTQIYRRMAQSQVIDMLVESGAVIESPGCKACYGAHGGVLGDNEVCLSTTNRNFRGRMGNPNSFVYLSSPYVAARSAIAGYITDE</sequence>
<dbReference type="NCBIfam" id="TIGR01343">
    <property type="entry name" value="hacA_fam"/>
    <property type="match status" value="1"/>
</dbReference>
<dbReference type="PANTHER" id="PTHR43822:SF2">
    <property type="entry name" value="HOMOACONITASE, MITOCHONDRIAL"/>
    <property type="match status" value="1"/>
</dbReference>
<evidence type="ECO:0000256" key="3">
    <source>
        <dbReference type="ARBA" id="ARBA00022723"/>
    </source>
</evidence>